<keyword evidence="2" id="KW-1185">Reference proteome</keyword>
<accession>A0ABM2ZDA0</accession>
<organism evidence="2 3">
    <name type="scientific">Gossypium hirsutum</name>
    <name type="common">Upland cotton</name>
    <name type="synonym">Gossypium mexicanum</name>
    <dbReference type="NCBI Taxonomy" id="3635"/>
    <lineage>
        <taxon>Eukaryota</taxon>
        <taxon>Viridiplantae</taxon>
        <taxon>Streptophyta</taxon>
        <taxon>Embryophyta</taxon>
        <taxon>Tracheophyta</taxon>
        <taxon>Spermatophyta</taxon>
        <taxon>Magnoliopsida</taxon>
        <taxon>eudicotyledons</taxon>
        <taxon>Gunneridae</taxon>
        <taxon>Pentapetalae</taxon>
        <taxon>rosids</taxon>
        <taxon>malvids</taxon>
        <taxon>Malvales</taxon>
        <taxon>Malvaceae</taxon>
        <taxon>Malvoideae</taxon>
        <taxon>Gossypium</taxon>
    </lineage>
</organism>
<reference evidence="2" key="1">
    <citation type="journal article" date="2020" name="Nat. Genet.">
        <title>Genomic diversifications of five Gossypium allopolyploid species and their impact on cotton improvement.</title>
        <authorList>
            <person name="Chen Z.J."/>
            <person name="Sreedasyam A."/>
            <person name="Ando A."/>
            <person name="Song Q."/>
            <person name="De Santiago L.M."/>
            <person name="Hulse-Kemp A.M."/>
            <person name="Ding M."/>
            <person name="Ye W."/>
            <person name="Kirkbride R.C."/>
            <person name="Jenkins J."/>
            <person name="Plott C."/>
            <person name="Lovell J."/>
            <person name="Lin Y.M."/>
            <person name="Vaughn R."/>
            <person name="Liu B."/>
            <person name="Simpson S."/>
            <person name="Scheffler B.E."/>
            <person name="Wen L."/>
            <person name="Saski C.A."/>
            <person name="Grover C.E."/>
            <person name="Hu G."/>
            <person name="Conover J.L."/>
            <person name="Carlson J.W."/>
            <person name="Shu S."/>
            <person name="Boston L.B."/>
            <person name="Williams M."/>
            <person name="Peterson D.G."/>
            <person name="McGee K."/>
            <person name="Jones D.C."/>
            <person name="Wendel J.F."/>
            <person name="Stelly D.M."/>
            <person name="Grimwood J."/>
            <person name="Schmutz J."/>
        </authorList>
    </citation>
    <scope>NUCLEOTIDE SEQUENCE [LARGE SCALE GENOMIC DNA]</scope>
    <source>
        <strain evidence="2">cv. TM-1</strain>
    </source>
</reference>
<evidence type="ECO:0000313" key="3">
    <source>
        <dbReference type="RefSeq" id="XP_040940659.1"/>
    </source>
</evidence>
<reference evidence="3" key="2">
    <citation type="submission" date="2025-08" db="UniProtKB">
        <authorList>
            <consortium name="RefSeq"/>
        </authorList>
    </citation>
    <scope>IDENTIFICATION</scope>
</reference>
<gene>
    <name evidence="3" type="primary">LOC121212275</name>
</gene>
<protein>
    <submittedName>
        <fullName evidence="3">14-3-3-like protein GF14 omega</fullName>
    </submittedName>
</protein>
<dbReference type="InterPro" id="IPR000308">
    <property type="entry name" value="14-3-3"/>
</dbReference>
<dbReference type="GeneID" id="121212275"/>
<dbReference type="Gene3D" id="1.20.190.20">
    <property type="entry name" value="14-3-3 domain"/>
    <property type="match status" value="1"/>
</dbReference>
<evidence type="ECO:0000313" key="2">
    <source>
        <dbReference type="Proteomes" id="UP000818029"/>
    </source>
</evidence>
<name>A0ABM2ZDA0_GOSHI</name>
<dbReference type="InterPro" id="IPR036815">
    <property type="entry name" value="14-3-3_dom_sf"/>
</dbReference>
<sequence>MAKLTEQVERYEEMVKFIENAASAISHPDELSIKEHNLLCRIQERHHASVAPHGRSSPPSSRKRKRDYHRYLGEFKIGDDKKAVAENTLTGHKSNGTLMFQEL</sequence>
<evidence type="ECO:0000256" key="1">
    <source>
        <dbReference type="SAM" id="MobiDB-lite"/>
    </source>
</evidence>
<dbReference type="SUPFAM" id="SSF48445">
    <property type="entry name" value="14-3-3 protein"/>
    <property type="match status" value="1"/>
</dbReference>
<feature type="region of interest" description="Disordered" evidence="1">
    <location>
        <begin position="45"/>
        <end position="66"/>
    </location>
</feature>
<proteinExistence type="predicted"/>
<dbReference type="Proteomes" id="UP000818029">
    <property type="component" value="Chromosome A13"/>
</dbReference>
<dbReference type="RefSeq" id="XP_040940659.1">
    <property type="nucleotide sequence ID" value="XM_041084725.1"/>
</dbReference>
<dbReference type="PANTHER" id="PTHR18860">
    <property type="entry name" value="14-3-3 PROTEIN"/>
    <property type="match status" value="1"/>
</dbReference>